<sequence length="126" mass="13731">MTDITIDLLDAKLQAAEARTEARVARLEALVENSIKNNQKAIADFREENKHTRRITVVTGITSVITIILGVAAFNATLLSNMVGSFSMGQSTRDSVKAEISSQNKELNAKLDKLTEAISKLSVSRL</sequence>
<dbReference type="KEGG" id="amim:MIM_c29120"/>
<keyword evidence="4" id="KW-1185">Reference proteome</keyword>
<feature type="coiled-coil region" evidence="1">
    <location>
        <begin position="97"/>
        <end position="124"/>
    </location>
</feature>
<keyword evidence="2" id="KW-0472">Membrane</keyword>
<keyword evidence="2" id="KW-0812">Transmembrane</keyword>
<dbReference type="AlphaFoldDB" id="W0PGS6"/>
<dbReference type="HOGENOM" id="CLU_1976833_0_0_4"/>
<evidence type="ECO:0000313" key="3">
    <source>
        <dbReference type="EMBL" id="AHG64977.1"/>
    </source>
</evidence>
<reference evidence="3 4" key="1">
    <citation type="journal article" date="2014" name="Microbiology">
        <title>Unravelling the complete genome sequence of Advenella mimigardefordensis strain DPN7T and novel insights in the catabolism of the xenobiotic polythioester precursor 3,3'-dithiodipropionate.</title>
        <authorList>
            <person name="Wubbeler J.H."/>
            <person name="Hiessl S."/>
            <person name="Schuldes J."/>
            <person name="Thurmer A."/>
            <person name="Daniel R."/>
            <person name="Steinbuchel A."/>
        </authorList>
    </citation>
    <scope>NUCLEOTIDE SEQUENCE [LARGE SCALE GENOMIC DNA]</scope>
    <source>
        <strain evidence="4">DSM 17166 / LMG 22922 / DPN7</strain>
    </source>
</reference>
<evidence type="ECO:0000256" key="1">
    <source>
        <dbReference type="SAM" id="Coils"/>
    </source>
</evidence>
<dbReference type="EMBL" id="CP003915">
    <property type="protein sequence ID" value="AHG64977.1"/>
    <property type="molecule type" value="Genomic_DNA"/>
</dbReference>
<accession>W0PGS6</accession>
<name>W0PGS6_ADVMD</name>
<proteinExistence type="predicted"/>
<gene>
    <name evidence="3" type="ORF">MIM_c29120</name>
</gene>
<keyword evidence="1" id="KW-0175">Coiled coil</keyword>
<evidence type="ECO:0000313" key="4">
    <source>
        <dbReference type="Proteomes" id="UP000019095"/>
    </source>
</evidence>
<dbReference type="RefSeq" id="WP_025373638.1">
    <property type="nucleotide sequence ID" value="NZ_CP003915.1"/>
</dbReference>
<dbReference type="Proteomes" id="UP000019095">
    <property type="component" value="Chromosome"/>
</dbReference>
<dbReference type="PATRIC" id="fig|1247726.3.peg.3208"/>
<protein>
    <submittedName>
        <fullName evidence="3">Uncharacterized protein</fullName>
    </submittedName>
</protein>
<dbReference type="OrthoDB" id="8780950at2"/>
<feature type="transmembrane region" description="Helical" evidence="2">
    <location>
        <begin position="55"/>
        <end position="78"/>
    </location>
</feature>
<organism evidence="3 4">
    <name type="scientific">Advenella mimigardefordensis (strain DSM 17166 / LMG 22922 / DPN7)</name>
    <dbReference type="NCBI Taxonomy" id="1247726"/>
    <lineage>
        <taxon>Bacteria</taxon>
        <taxon>Pseudomonadati</taxon>
        <taxon>Pseudomonadota</taxon>
        <taxon>Betaproteobacteria</taxon>
        <taxon>Burkholderiales</taxon>
        <taxon>Alcaligenaceae</taxon>
    </lineage>
</organism>
<evidence type="ECO:0000256" key="2">
    <source>
        <dbReference type="SAM" id="Phobius"/>
    </source>
</evidence>
<keyword evidence="2" id="KW-1133">Transmembrane helix</keyword>